<gene>
    <name evidence="3" type="ORF">TWF481_000286</name>
</gene>
<accession>A0AAV9WM69</accession>
<sequence length="134" mass="15160">MATRLGLFALGVGRQQLLQRRALGAVVARQTTPLRYSRFSTSSISRSSPSTNPTTEPNGQPKKKSPHVSFYSVYGRALSKVMLMSLLIYQGFYYGWMYLEHLEVKHEKEGEIEALEQKIKEFQEEKTGQKAAST</sequence>
<dbReference type="AlphaFoldDB" id="A0AAV9WM69"/>
<proteinExistence type="predicted"/>
<reference evidence="3 4" key="1">
    <citation type="submission" date="2023-08" db="EMBL/GenBank/DDBJ databases">
        <authorList>
            <person name="Palmer J.M."/>
        </authorList>
    </citation>
    <scope>NUCLEOTIDE SEQUENCE [LARGE SCALE GENOMIC DNA]</scope>
    <source>
        <strain evidence="3 4">TWF481</strain>
    </source>
</reference>
<feature type="compositionally biased region" description="Low complexity" evidence="2">
    <location>
        <begin position="37"/>
        <end position="55"/>
    </location>
</feature>
<organism evidence="3 4">
    <name type="scientific">Arthrobotrys musiformis</name>
    <dbReference type="NCBI Taxonomy" id="47236"/>
    <lineage>
        <taxon>Eukaryota</taxon>
        <taxon>Fungi</taxon>
        <taxon>Dikarya</taxon>
        <taxon>Ascomycota</taxon>
        <taxon>Pezizomycotina</taxon>
        <taxon>Orbiliomycetes</taxon>
        <taxon>Orbiliales</taxon>
        <taxon>Orbiliaceae</taxon>
        <taxon>Arthrobotrys</taxon>
    </lineage>
</organism>
<feature type="coiled-coil region" evidence="1">
    <location>
        <begin position="98"/>
        <end position="132"/>
    </location>
</feature>
<evidence type="ECO:0000256" key="1">
    <source>
        <dbReference type="SAM" id="Coils"/>
    </source>
</evidence>
<comment type="caution">
    <text evidence="3">The sequence shown here is derived from an EMBL/GenBank/DDBJ whole genome shotgun (WGS) entry which is preliminary data.</text>
</comment>
<evidence type="ECO:0000313" key="3">
    <source>
        <dbReference type="EMBL" id="KAK6511368.1"/>
    </source>
</evidence>
<dbReference type="EMBL" id="JAVHJL010000001">
    <property type="protein sequence ID" value="KAK6511368.1"/>
    <property type="molecule type" value="Genomic_DNA"/>
</dbReference>
<keyword evidence="4" id="KW-1185">Reference proteome</keyword>
<evidence type="ECO:0000313" key="4">
    <source>
        <dbReference type="Proteomes" id="UP001370758"/>
    </source>
</evidence>
<keyword evidence="1" id="KW-0175">Coiled coil</keyword>
<feature type="region of interest" description="Disordered" evidence="2">
    <location>
        <begin position="37"/>
        <end position="67"/>
    </location>
</feature>
<dbReference type="Proteomes" id="UP001370758">
    <property type="component" value="Unassembled WGS sequence"/>
</dbReference>
<protein>
    <submittedName>
        <fullName evidence="3">Uncharacterized protein</fullName>
    </submittedName>
</protein>
<evidence type="ECO:0000256" key="2">
    <source>
        <dbReference type="SAM" id="MobiDB-lite"/>
    </source>
</evidence>
<name>A0AAV9WM69_9PEZI</name>